<dbReference type="CDD" id="cd05930">
    <property type="entry name" value="A_NRPS"/>
    <property type="match status" value="1"/>
</dbReference>
<dbReference type="GO" id="GO:0044550">
    <property type="term" value="P:secondary metabolite biosynthetic process"/>
    <property type="evidence" value="ECO:0007669"/>
    <property type="project" value="UniProtKB-ARBA"/>
</dbReference>
<dbReference type="FunFam" id="3.30.559.10:FF:000023">
    <property type="entry name" value="Non-ribosomal peptide synthetase"/>
    <property type="match status" value="3"/>
</dbReference>
<dbReference type="CDD" id="cd12114">
    <property type="entry name" value="A_NRPS_TlmIV_like"/>
    <property type="match status" value="2"/>
</dbReference>
<keyword evidence="12" id="KW-1185">Reference proteome</keyword>
<dbReference type="PANTHER" id="PTHR45527:SF1">
    <property type="entry name" value="FATTY ACID SYNTHASE"/>
    <property type="match status" value="1"/>
</dbReference>
<dbReference type="FunFam" id="3.40.50.12780:FF:000012">
    <property type="entry name" value="Non-ribosomal peptide synthetase"/>
    <property type="match status" value="1"/>
</dbReference>
<dbReference type="CDD" id="cd19543">
    <property type="entry name" value="DCL_NRPS"/>
    <property type="match status" value="1"/>
</dbReference>
<evidence type="ECO:0000313" key="11">
    <source>
        <dbReference type="EMBL" id="TKI55481.1"/>
    </source>
</evidence>
<evidence type="ECO:0000256" key="1">
    <source>
        <dbReference type="ARBA" id="ARBA00001957"/>
    </source>
</evidence>
<keyword evidence="6" id="KW-0436">Ligase</keyword>
<protein>
    <submittedName>
        <fullName evidence="11">Amino acid adenylation domain-containing protein</fullName>
    </submittedName>
</protein>
<evidence type="ECO:0000259" key="10">
    <source>
        <dbReference type="PROSITE" id="PS50075"/>
    </source>
</evidence>
<dbReference type="Gene3D" id="3.40.50.1820">
    <property type="entry name" value="alpha/beta hydrolase"/>
    <property type="match status" value="1"/>
</dbReference>
<proteinExistence type="inferred from homology"/>
<evidence type="ECO:0000256" key="6">
    <source>
        <dbReference type="ARBA" id="ARBA00022598"/>
    </source>
</evidence>
<dbReference type="CDD" id="cd19535">
    <property type="entry name" value="Cyc_NRPS"/>
    <property type="match status" value="3"/>
</dbReference>
<dbReference type="InterPro" id="IPR045851">
    <property type="entry name" value="AMP-bd_C_sf"/>
</dbReference>
<dbReference type="Gene3D" id="1.10.287.490">
    <property type="entry name" value="Helix hairpin bin"/>
    <property type="match status" value="1"/>
</dbReference>
<feature type="domain" description="Carrier" evidence="10">
    <location>
        <begin position="3509"/>
        <end position="3584"/>
    </location>
</feature>
<dbReference type="InterPro" id="IPR023213">
    <property type="entry name" value="CAT-like_dom_sf"/>
</dbReference>
<keyword evidence="9" id="KW-0511">Multifunctional enzyme</keyword>
<dbReference type="InterPro" id="IPR000873">
    <property type="entry name" value="AMP-dep_synth/lig_dom"/>
</dbReference>
<dbReference type="Gene3D" id="3.30.559.10">
    <property type="entry name" value="Chloramphenicol acetyltransferase-like domain"/>
    <property type="match status" value="5"/>
</dbReference>
<dbReference type="Proteomes" id="UP000307841">
    <property type="component" value="Unassembled WGS sequence"/>
</dbReference>
<dbReference type="EMBL" id="SZNK01000001">
    <property type="protein sequence ID" value="TKI55481.1"/>
    <property type="molecule type" value="Genomic_DNA"/>
</dbReference>
<dbReference type="Gene3D" id="3.30.300.30">
    <property type="match status" value="4"/>
</dbReference>
<dbReference type="InterPro" id="IPR057737">
    <property type="entry name" value="Condensation_MtbB-like"/>
</dbReference>
<dbReference type="InterPro" id="IPR006162">
    <property type="entry name" value="Ppantetheine_attach_site"/>
</dbReference>
<sequence>MSSQQLLQKVYPLTPMQEGILYHSLLDPNDQSFFVQLSFGIKGDLQKSLLEQSLQHLIMRHDVFRTVFNTDKAKKPIQIVLEKRKSKLSYTDLSFYSGQEQADLLASLKEQDRAKGFDLTRDLLIRLSVFKKGDADFHLLLSFHHIIVDGWSLGPIIEELFAIYQALAENTDPRLPEPKPFSDYLQWLHQRNQQEAGAYWRNYIEGVDQPTLLPWAKKEKSSGYQQQKVQLTISKEETARLKRLAKEQHVTLNTVVQTIWSIILKRYNNADDVLFGAVVSGRQAPISGIEQMIGLFINTNPVRVQFEAGLCFADLMKRMQTQMLASEEHSYFPLAKIQAASELSQGLIHHIIAFENVPLEVDLLGGHDFQGLKLYDFDLFEQTNYDFNLIVIPTEELSITLKYNGLVYEQGHMEKVAGHIRRVVKTILSEPSVEIGKLCILTDAEQNELSHHYNQTKVEYPKDKLLHQVFTESARRHPEKTALLFRDRSMTYRELNERSNQLARVLRREGIVANQIVGLMVERSFEMMIAILAIHKAGGAYVPIDPANPAERSRYLLKDSEAKLLLTQSKFIQELDVEQIVMDLDDISLYQGDCSDLACINTSADLAYVIYTSGSTGMPKGVMIEHHAVINNMCWMQHQYPITENDVIMQKTAYTFDVSVFELCWWFFQGATLCILAPGGEKEPETIIQTVEQQGVTVIHFVPSMLQAFLDYLEYGDNHVKRLSTIQKVFASGEALTSQHVNRFNQLWGGETSLILSNLYGPTEATIHVSYYDCPAGTEVSTVLIGKPVENIQLYIVDRDHQLQPLGVPGELCIAGAGLARGYVNCPELTEEVFVRNPFTPGAKMYKTGDLCRLLPDGNIEYMGRMDFQLKIRGFRIEMGEIEAHLFNYRSIRQALVTMNEDTRGGKYLCAYLIMTGPLDEEDLRAYLLSRLPSYMVPSYYIPLESYPLNQSGKIDRKSLPLPTIQEQRNTEYLAPRDEAEMNLVKVWQDVLGVTQIGIDDHFFALGGDSIKAIQVSSRLQKHGLQVGIKDLFDHPTVAQLAKAMKRSTKSYDQGVVKGEVGLTPIQHWFFDQEIPHRGHWNQAFMLYRESGFEKEALEKALNHLFIHHDASRMVYQTNGTQIIQINRGEKEPLYELALFDLREQNEIEQTILEKANEIQRSIDITEGPLVKAGLFQTRTGDHLLIVIHHLVIDGVSWRILLEDLAQVYKQALEQKELHLPKKTSSYQAWAKGLAAYANQQPLLKEKEYWHKLETYSFFPLPKEQQIKSNLVKDTLILERDLSKKDTLHLLRAAGKALRVETNEILLAALGLALKKWTKENRFLIGMEGHGREEILSELSVSRTIGWFTSMYPLALEISDADDWGEQISKVHETLQGVPNRGIGYGILKYLTTNENKRELTFSKAPEICFNYLGQFDQEMDNVFSVSPMGTGQMLDPSSQRAYAIDITCMVMGGQFRLSIHYNQQEYREETISRVADDFIYYLQQLTGYCSQLETVREAASEDALTGEAGAEVSPYPEAKADPEHLYQPFPLTDIQMAYFLGRNAEFELGGVSTHVYTEVETTIDIVRFNTSLNKVIHRHPMLRAIILPSGEQQILEHVPAYQIEVVDLRQLDEAAQQACILDERNRMSHYVFPTDQWPLFEFKAYRLSENKHLLCMGRDLLIADAASMDIIGQDLMRYYENPDAELPNSTFTFRDYMMAYKALKQSEVYETDKQFWLQKVESFPQAPALPLRCNPNDIQLPTFQRKERIYSREQWEKLKRISFEHGVTPSALFATIYAEILALWCNQSEVAINLTVFNRYPFHPDVDQLVGDFTSNLLLGIQCASQPTIWEKARNVQQMLIEALEHRHFEGVELIRELVNYHDWMHGKAVMPYVFTSVLTGEQQAGRPGLEQLGDLKTGITQTSQVYIDFQATLLADELWIFWDYVDELFDPEMMETMFVHFSSMVDSLLQGNTPEPLQIGEKDKIQIAAFNRTQQEIPYTTLHALFAEQVQRIPDALAVICQEQHLTYRELDERSNQIARYLQAQGIGRQDRVAVLASRQLGTIVNLLGVLKSGAAYVPVDPTYPEERRSYLLENSDCKQLLQPDLYEREGLASYAADELEENHYPDDVAYVIYTSGSTGRPKGVVITHGACANTIQDINSKYGVNESDRIIGLSSMCFDLSVYDVFGALGAGAALVMIQDQRDVLEVRQALEEHGITIWNSVPAIMEMLVDNSESSFVQEQMKAILLSGDWIPLHLPQKIKRHFTKAQVISLGGATEASIWSIYYPIPETMPTGMRSIPYGMPLANQQFYVLNQQLQHCPVGVQGELYIGGIGLAKEYLHDEEKTSAAFILHPELGRLYRTGDYGVFHHQGFIEFLGRKDHQIKIRGYRIELGEIEGRLLVHDFVRQAVVIDQTDHRGKKYLCAYYSSEEEEVTAEELRIYLLRELPEYMVPAYFIELDVIPLTPNGKVDRKALPQPDTKQELDARYVAPRTNIEEKLAQIWAEVLGLERVGVEDHFFELGGNSVLMVQIRTRISKELGVDVNLRDFLSHQTISKLAQLLNSGDVTQAIVYPSLTPDPANMHEPFPLTDVQMAYLMGREDHFEMGGVATHGYAELETQADILALNEALNKVIAYQPMMRAIILPTGEQKILQHVPPYQIEILDLTHLDADAQQQWILQERERMSHCVFATDQWPLFEYKAFKLSADTHYLFVSYDMLIADGASIQLMGKLLMKFYQQPDWQAPMLGSTYRDYILALEAFKKTNTYERDKVYWLDQLSTFPLAPILPMKQEPSTIDSPHFKRFEQTFAKADWEQLKHKAHEHNVTPSAVLCAAYAQVLAFWSNQSHFAINLTVFNRLPFHDDVNSLIGDFTSVILLEIDLRAYPTFWERAVAIQERLLEALEHRHYDGIEMIRELSKYHQYGTRSVMPIVFTSILLGNKESGEVSWYELGEIKMGAGQTSQVYLDHQVFEDNGSLRLVWDYVDELFEPEIISTMFAQYTGILAAEIEGQQEFIFELSTSEQESIHNYNQTAEEIPYTTLHALFAEQAKRVPDATAVICQEQHITYRELDERSNQVARYLQALGIGRQDRVAVLASHQVGTIVNLLGILKAGAAYVPVDPAYPEERRSYLLENSDCKQLLQPDLYEQEGLASFAPDYLTDNHNPDDIAYVIYTSGSTGRPKGVVITHGACANTIQDINRKYGVNETDRIIGLSSMCFDLSVYDIFGALGAGAALVMIQDQRDVFEVRQALKEHGITIWNSVPAIMEMLLDNIDSSFVQEQMKTVLLSGDWIALHLPQKIKRHFTQAQVISLGGATEASIWSIYYPIPEVLPAGMYSIPYGMPLANQQFYVLNQEMQHCPVGVQGELYIGGIGLAKEYLHDEEKTSAAFILHPELGRLYRTGDYGVFRLEGFIEFLGRKDHQIKIRGYRIELGEIEGRLLVHDFVRQAVVIDQTDHRGKKYLCAYYSSEEEEVTAEELRIYLLRELPEYMVPTYFIELDVIPLTPNGKVDRKALPQPDTKQEMESRYVAPSNAYEEKLSQIWAEVLGLERVGVEDHFFELGGNSVLMVQIRTRISKELGVDVNLRDFLSHQTISKLAQLLTESASTNIINYPEITADTVGLYEPFPLTDVQMAYLMGRHDHFEMGGVSTHVYLELETKLDMQRLTQALQTVITRHPMLRAVILPSGEQQILPDVPAYQIPITDLTHLDKDAQQQWIETERERMSHYIFPTDQWPLFEYKACKLSADTHYLFIGYDMLITDGASFQFIHKELLEMYHYPQRQLPDIGITFRDYMIAYQAFKGSPTYQDDKQYWLNKLEDFPSAPALPLRTSPELVTSPHFKRVNMQVQKDKYEQLKRKAREHSITPTAVLCTAFAKVLAFWSNQSHIALNCTIFNRYPFHEDVMHLIGDFTSVMLLDLSLSRGSSFWEQAKAVQDVLMEALERRHYDGIQFIRDLVRYHGLEGNRAVMPIVFTSMLLDTGDPEHNEQEQLGDVKMAVSQTSQVFLDYQVLEADGGLTITWDYVEELFEESMISAMFAEYFVLLDRVLEGEVFYAPSGKVEDQQFIAAYNDTDEAIPYTTLHALFIEQAMRVPEAIAVIFQEQAITYRELDERSNQVAHYLHEQGISRNDRVAVLASRQIETIVNLLGIVKAGAAYVPIDPEYPEERVSYILSHSQCARLLRPELYDQEGLAAYHAGGLEENHHTEDVAYVIYTSGSTGRPKGVVITHGAAANTIQDINRKFTVDENDRIIGLSSICFDLSVYDIFGALGAGATLVMVADQRDMAEVRRTVEEKRITIWNSVPAIMDLLMEELLGSDHGDEEQLFYWMQSQYTSSMPRRRNSSLRLVLLSGDWISVKLPEKITKHFLHADVVSLGGATEASIWSIYYPVVEVAETNTSIPYGMPLANQKFYVLNEQLGYCPLGVQGELYIGGIGLAKEYLQDKLKTEEAFILHSQLGRLYRTGDYGILHKDGYIEFLGRKDAQVKIRGYRVELGEIENQLLQLPQVKEAVVLDQVDSKGRKYLCGYIVSEQSIDIVQIKSQLGEVLPSYMVPLHFMHIDEMPLTPNGKVNRKAMPNPDIDSLIATVYTEPESELEKQLAMIWGDLLGIERIGANDHLFTLGADSMSIIKFAARLSRELLLQIPIHQAFQTPTIREIAEFLANQDTSMPDYSTERILLSSPAQEEIQGKKIIFCFPPVVALGVVYQRLAETLDNYTFYSFNFIESEARMEAYLSLIKQVQLHGPYTFLGISAGGNLAFEITKLLEKQGERVSDLILLDSFYIQEINDERLTPEESHKYAQETVEHMLQAYPQLQGEGEFFKKQVGKKIESYYSYLDNLKNDGQVAANLYVIKSPTSQSKHVRGDINLWGSSTTGTYVACDGYGDHEKMLDTGFVEQNATLINHFLK</sequence>
<evidence type="ECO:0000313" key="12">
    <source>
        <dbReference type="Proteomes" id="UP000307841"/>
    </source>
</evidence>
<feature type="domain" description="Carrier" evidence="10">
    <location>
        <begin position="4567"/>
        <end position="4642"/>
    </location>
</feature>
<dbReference type="InterPro" id="IPR020802">
    <property type="entry name" value="TesA-like"/>
</dbReference>
<dbReference type="Pfam" id="PF00975">
    <property type="entry name" value="Thioesterase"/>
    <property type="match status" value="1"/>
</dbReference>
<dbReference type="InterPro" id="IPR025110">
    <property type="entry name" value="AMP-bd_C"/>
</dbReference>
<keyword evidence="4" id="KW-0596">Phosphopantetheine</keyword>
<keyword evidence="7" id="KW-0677">Repeat</keyword>
<dbReference type="InterPro" id="IPR001242">
    <property type="entry name" value="Condensation_dom"/>
</dbReference>
<dbReference type="InterPro" id="IPR020806">
    <property type="entry name" value="PKS_PP-bd"/>
</dbReference>
<dbReference type="GO" id="GO:0005829">
    <property type="term" value="C:cytosol"/>
    <property type="evidence" value="ECO:0007669"/>
    <property type="project" value="TreeGrafter"/>
</dbReference>
<dbReference type="GO" id="GO:0043041">
    <property type="term" value="P:amino acid activation for nonribosomal peptide biosynthetic process"/>
    <property type="evidence" value="ECO:0007669"/>
    <property type="project" value="TreeGrafter"/>
</dbReference>
<dbReference type="FunFam" id="3.40.50.980:FF:000001">
    <property type="entry name" value="Non-ribosomal peptide synthetase"/>
    <property type="match status" value="3"/>
</dbReference>
<name>A0A4U2Y880_9BACL</name>
<dbReference type="FunFam" id="3.30.559.30:FF:000006">
    <property type="entry name" value="Yersiniabactin polyketide/non-ribosomal peptide synthetase"/>
    <property type="match status" value="3"/>
</dbReference>
<dbReference type="CDD" id="cd19534">
    <property type="entry name" value="E_NRPS"/>
    <property type="match status" value="1"/>
</dbReference>
<comment type="pathway">
    <text evidence="2">Siderophore biosynthesis.</text>
</comment>
<evidence type="ECO:0000256" key="2">
    <source>
        <dbReference type="ARBA" id="ARBA00004924"/>
    </source>
</evidence>
<keyword evidence="8" id="KW-0045">Antibiotic biosynthesis</keyword>
<dbReference type="SUPFAM" id="SSF56801">
    <property type="entry name" value="Acetyl-CoA synthetase-like"/>
    <property type="match status" value="4"/>
</dbReference>
<dbReference type="NCBIfam" id="NF003417">
    <property type="entry name" value="PRK04813.1"/>
    <property type="match status" value="4"/>
</dbReference>
<dbReference type="GO" id="GO:0008610">
    <property type="term" value="P:lipid biosynthetic process"/>
    <property type="evidence" value="ECO:0007669"/>
    <property type="project" value="UniProtKB-ARBA"/>
</dbReference>
<accession>A0A4U2Y880</accession>
<dbReference type="GO" id="GO:0017000">
    <property type="term" value="P:antibiotic biosynthetic process"/>
    <property type="evidence" value="ECO:0007669"/>
    <property type="project" value="UniProtKB-KW"/>
</dbReference>
<evidence type="ECO:0000256" key="7">
    <source>
        <dbReference type="ARBA" id="ARBA00022737"/>
    </source>
</evidence>
<dbReference type="InterPro" id="IPR042099">
    <property type="entry name" value="ANL_N_sf"/>
</dbReference>
<evidence type="ECO:0000256" key="4">
    <source>
        <dbReference type="ARBA" id="ARBA00022450"/>
    </source>
</evidence>
<dbReference type="InterPro" id="IPR001031">
    <property type="entry name" value="Thioesterase"/>
</dbReference>
<dbReference type="Pfam" id="PF00668">
    <property type="entry name" value="Condensation"/>
    <property type="match status" value="5"/>
</dbReference>
<feature type="domain" description="Carrier" evidence="10">
    <location>
        <begin position="2472"/>
        <end position="2547"/>
    </location>
</feature>
<dbReference type="Pfam" id="PF00550">
    <property type="entry name" value="PP-binding"/>
    <property type="match status" value="4"/>
</dbReference>
<dbReference type="Gene3D" id="3.40.50.980">
    <property type="match status" value="2"/>
</dbReference>
<reference evidence="11 12" key="1">
    <citation type="submission" date="2019-04" db="EMBL/GenBank/DDBJ databases">
        <title>Whole genome sequencing of Brevibacillus sp. TGS2-1.</title>
        <authorList>
            <person name="Choi A."/>
        </authorList>
    </citation>
    <scope>NUCLEOTIDE SEQUENCE [LARGE SCALE GENOMIC DNA]</scope>
    <source>
        <strain evidence="11 12">TGS2-1</strain>
    </source>
</reference>
<dbReference type="InterPro" id="IPR036736">
    <property type="entry name" value="ACP-like_sf"/>
</dbReference>
<dbReference type="PANTHER" id="PTHR45527">
    <property type="entry name" value="NONRIBOSOMAL PEPTIDE SYNTHETASE"/>
    <property type="match status" value="1"/>
</dbReference>
<comment type="caution">
    <text evidence="11">The sequence shown here is derived from an EMBL/GenBank/DDBJ whole genome shotgun (WGS) entry which is preliminary data.</text>
</comment>
<dbReference type="PROSITE" id="PS50075">
    <property type="entry name" value="CARRIER"/>
    <property type="match status" value="4"/>
</dbReference>
<dbReference type="Gene3D" id="3.30.559.30">
    <property type="entry name" value="Nonribosomal peptide synthetase, condensation domain"/>
    <property type="match status" value="5"/>
</dbReference>
<dbReference type="InterPro" id="IPR010060">
    <property type="entry name" value="NRPS_synth"/>
</dbReference>
<dbReference type="SUPFAM" id="SSF47336">
    <property type="entry name" value="ACP-like"/>
    <property type="match status" value="4"/>
</dbReference>
<dbReference type="InterPro" id="IPR020845">
    <property type="entry name" value="AMP-binding_CS"/>
</dbReference>
<dbReference type="PROSITE" id="PS00455">
    <property type="entry name" value="AMP_BINDING"/>
    <property type="match status" value="4"/>
</dbReference>
<dbReference type="SMART" id="SM00824">
    <property type="entry name" value="PKS_TE"/>
    <property type="match status" value="1"/>
</dbReference>
<feature type="domain" description="Carrier" evidence="10">
    <location>
        <begin position="975"/>
        <end position="1049"/>
    </location>
</feature>
<dbReference type="Pfam" id="PF00501">
    <property type="entry name" value="AMP-binding"/>
    <property type="match status" value="4"/>
</dbReference>
<dbReference type="SUPFAM" id="SSF53474">
    <property type="entry name" value="alpha/beta-Hydrolases"/>
    <property type="match status" value="1"/>
</dbReference>
<dbReference type="PROSITE" id="PS00012">
    <property type="entry name" value="PHOSPHOPANTETHEINE"/>
    <property type="match status" value="3"/>
</dbReference>
<dbReference type="Gene3D" id="3.40.50.12780">
    <property type="entry name" value="N-terminal domain of ligase-like"/>
    <property type="match status" value="3"/>
</dbReference>
<dbReference type="InterPro" id="IPR029058">
    <property type="entry name" value="AB_hydrolase_fold"/>
</dbReference>
<comment type="similarity">
    <text evidence="3">Belongs to the ATP-dependent AMP-binding enzyme family.</text>
</comment>
<dbReference type="FunFam" id="3.30.300.30:FF:000010">
    <property type="entry name" value="Enterobactin synthetase component F"/>
    <property type="match status" value="3"/>
</dbReference>
<dbReference type="Gene3D" id="1.10.1200.10">
    <property type="entry name" value="ACP-like"/>
    <property type="match status" value="4"/>
</dbReference>
<dbReference type="NCBIfam" id="TIGR01733">
    <property type="entry name" value="AA-adenyl-dom"/>
    <property type="match status" value="4"/>
</dbReference>
<dbReference type="SUPFAM" id="SSF52777">
    <property type="entry name" value="CoA-dependent acyltransferases"/>
    <property type="match status" value="10"/>
</dbReference>
<keyword evidence="5" id="KW-0597">Phosphoprotein</keyword>
<dbReference type="InterPro" id="IPR009081">
    <property type="entry name" value="PP-bd_ACP"/>
</dbReference>
<dbReference type="GO" id="GO:0031177">
    <property type="term" value="F:phosphopantetheine binding"/>
    <property type="evidence" value="ECO:0007669"/>
    <property type="project" value="InterPro"/>
</dbReference>
<dbReference type="InterPro" id="IPR010071">
    <property type="entry name" value="AA_adenyl_dom"/>
</dbReference>
<comment type="cofactor">
    <cofactor evidence="1">
        <name>pantetheine 4'-phosphate</name>
        <dbReference type="ChEBI" id="CHEBI:47942"/>
    </cofactor>
</comment>
<dbReference type="Gene3D" id="2.30.38.10">
    <property type="entry name" value="Luciferase, Domain 3"/>
    <property type="match status" value="1"/>
</dbReference>
<evidence type="ECO:0000256" key="5">
    <source>
        <dbReference type="ARBA" id="ARBA00022553"/>
    </source>
</evidence>
<organism evidence="11 12">
    <name type="scientific">Brevibacillus antibioticus</name>
    <dbReference type="NCBI Taxonomy" id="2570228"/>
    <lineage>
        <taxon>Bacteria</taxon>
        <taxon>Bacillati</taxon>
        <taxon>Bacillota</taxon>
        <taxon>Bacilli</taxon>
        <taxon>Bacillales</taxon>
        <taxon>Paenibacillaceae</taxon>
        <taxon>Brevibacillus</taxon>
    </lineage>
</organism>
<dbReference type="FunFam" id="2.30.38.10:FF:000001">
    <property type="entry name" value="Non-ribosomal peptide synthetase PvdI"/>
    <property type="match status" value="1"/>
</dbReference>
<evidence type="ECO:0000256" key="8">
    <source>
        <dbReference type="ARBA" id="ARBA00023194"/>
    </source>
</evidence>
<dbReference type="RefSeq" id="WP_137028932.1">
    <property type="nucleotide sequence ID" value="NZ_SZNK01000001.1"/>
</dbReference>
<gene>
    <name evidence="11" type="ORF">E8L90_08505</name>
</gene>
<dbReference type="FunFam" id="1.10.1200.10:FF:000005">
    <property type="entry name" value="Nonribosomal peptide synthetase 1"/>
    <property type="match status" value="3"/>
</dbReference>
<dbReference type="NCBIfam" id="TIGR01720">
    <property type="entry name" value="NRPS-para261"/>
    <property type="match status" value="1"/>
</dbReference>
<evidence type="ECO:0000256" key="3">
    <source>
        <dbReference type="ARBA" id="ARBA00006432"/>
    </source>
</evidence>
<evidence type="ECO:0000256" key="9">
    <source>
        <dbReference type="ARBA" id="ARBA00023268"/>
    </source>
</evidence>
<dbReference type="GO" id="GO:0016874">
    <property type="term" value="F:ligase activity"/>
    <property type="evidence" value="ECO:0007669"/>
    <property type="project" value="UniProtKB-KW"/>
</dbReference>
<dbReference type="SMART" id="SM00823">
    <property type="entry name" value="PKS_PP"/>
    <property type="match status" value="4"/>
</dbReference>
<dbReference type="OrthoDB" id="5478077at2"/>
<dbReference type="Pfam" id="PF13193">
    <property type="entry name" value="AMP-binding_C"/>
    <property type="match status" value="4"/>
</dbReference>